<proteinExistence type="predicted"/>
<evidence type="ECO:0000259" key="1">
    <source>
        <dbReference type="Pfam" id="PF13439"/>
    </source>
</evidence>
<sequence length="335" mass="37211">MTQVRVLHLLDDFAMGGVSQAVSIYQTPELRETAHSQVLEVSPDSQLAPKLPEADIIVTHFPPRWKCLPFLLSLRLRNRQARLVHVEHSYTGSWEAHNVPSTKRFRLMMRAAFALFDEVVCVSHGQMRWLREAAALPAEKLRVIQPLSGHKGLGSVPAPDWQGERPLVVGAYGRFVQVKGFDRLIEAFRTLDPERYVLHLGGAGPEEAYLRQLAAGHANIQFKGMIDDVPAFLGECDVIAMPSRWEAYGLVATEAKMAARPILVAEVDGLPEQAGAAGRVIDFTRTSRFAEALSSLRPDHLRDMAAAARLSVSTVFEERIEAWRALFACASASRR</sequence>
<dbReference type="Pfam" id="PF13439">
    <property type="entry name" value="Glyco_transf_4"/>
    <property type="match status" value="1"/>
</dbReference>
<feature type="domain" description="Glycosyltransferase subfamily 4-like N-terminal" evidence="1">
    <location>
        <begin position="53"/>
        <end position="145"/>
    </location>
</feature>
<evidence type="ECO:0000313" key="3">
    <source>
        <dbReference type="Proteomes" id="UP001202281"/>
    </source>
</evidence>
<name>A0ABT0BW32_9SPHN</name>
<gene>
    <name evidence="2" type="ORF">MTR66_18770</name>
</gene>
<dbReference type="Gene3D" id="3.40.50.2000">
    <property type="entry name" value="Glycogen Phosphorylase B"/>
    <property type="match status" value="2"/>
</dbReference>
<dbReference type="Pfam" id="PF13692">
    <property type="entry name" value="Glyco_trans_1_4"/>
    <property type="match status" value="1"/>
</dbReference>
<dbReference type="PANTHER" id="PTHR12526:SF630">
    <property type="entry name" value="GLYCOSYLTRANSFERASE"/>
    <property type="match status" value="1"/>
</dbReference>
<evidence type="ECO:0000313" key="2">
    <source>
        <dbReference type="EMBL" id="MCJ2188849.1"/>
    </source>
</evidence>
<reference evidence="2 3" key="1">
    <citation type="submission" date="2022-04" db="EMBL/GenBank/DDBJ databases">
        <title>Identification of a novel bacterium isolated from mangrove sediments.</title>
        <authorList>
            <person name="Pan X."/>
        </authorList>
    </citation>
    <scope>NUCLEOTIDE SEQUENCE [LARGE SCALE GENOMIC DNA]</scope>
    <source>
        <strain evidence="2 3">B2638</strain>
    </source>
</reference>
<dbReference type="CDD" id="cd03801">
    <property type="entry name" value="GT4_PimA-like"/>
    <property type="match status" value="1"/>
</dbReference>
<dbReference type="Proteomes" id="UP001202281">
    <property type="component" value="Unassembled WGS sequence"/>
</dbReference>
<dbReference type="SUPFAM" id="SSF53756">
    <property type="entry name" value="UDP-Glycosyltransferase/glycogen phosphorylase"/>
    <property type="match status" value="1"/>
</dbReference>
<accession>A0ABT0BW32</accession>
<dbReference type="InterPro" id="IPR028098">
    <property type="entry name" value="Glyco_trans_4-like_N"/>
</dbReference>
<protein>
    <submittedName>
        <fullName evidence="2">Glycosyltransferase family 4 protein</fullName>
    </submittedName>
</protein>
<comment type="caution">
    <text evidence="2">The sequence shown here is derived from an EMBL/GenBank/DDBJ whole genome shotgun (WGS) entry which is preliminary data.</text>
</comment>
<dbReference type="RefSeq" id="WP_243923805.1">
    <property type="nucleotide sequence ID" value="NZ_JALHLG010000049.1"/>
</dbReference>
<organism evidence="2 3">
    <name type="scientific">Novosphingobium beihaiensis</name>
    <dbReference type="NCBI Taxonomy" id="2930389"/>
    <lineage>
        <taxon>Bacteria</taxon>
        <taxon>Pseudomonadati</taxon>
        <taxon>Pseudomonadota</taxon>
        <taxon>Alphaproteobacteria</taxon>
        <taxon>Sphingomonadales</taxon>
        <taxon>Sphingomonadaceae</taxon>
        <taxon>Novosphingobium</taxon>
    </lineage>
</organism>
<keyword evidence="3" id="KW-1185">Reference proteome</keyword>
<dbReference type="EMBL" id="JALHLG010000049">
    <property type="protein sequence ID" value="MCJ2188849.1"/>
    <property type="molecule type" value="Genomic_DNA"/>
</dbReference>
<dbReference type="PANTHER" id="PTHR12526">
    <property type="entry name" value="GLYCOSYLTRANSFERASE"/>
    <property type="match status" value="1"/>
</dbReference>